<dbReference type="EMBL" id="CP000473">
    <property type="protein sequence ID" value="ABJ82244.1"/>
    <property type="molecule type" value="Genomic_DNA"/>
</dbReference>
<dbReference type="GO" id="GO:0005975">
    <property type="term" value="P:carbohydrate metabolic process"/>
    <property type="evidence" value="ECO:0007669"/>
    <property type="project" value="InterPro"/>
</dbReference>
<organism evidence="7">
    <name type="scientific">Solibacter usitatus (strain Ellin6076)</name>
    <dbReference type="NCBI Taxonomy" id="234267"/>
    <lineage>
        <taxon>Bacteria</taxon>
        <taxon>Pseudomonadati</taxon>
        <taxon>Acidobacteriota</taxon>
        <taxon>Terriglobia</taxon>
        <taxon>Bryobacterales</taxon>
        <taxon>Solibacteraceae</taxon>
        <taxon>Candidatus Solibacter</taxon>
    </lineage>
</organism>
<dbReference type="STRING" id="234267.Acid_1250"/>
<feature type="domain" description="Rhamnogalacturonase A/B/Epimerase-like pectate lyase" evidence="6">
    <location>
        <begin position="23"/>
        <end position="76"/>
    </location>
</feature>
<evidence type="ECO:0000256" key="2">
    <source>
        <dbReference type="ARBA" id="ARBA00022801"/>
    </source>
</evidence>
<evidence type="ECO:0000256" key="4">
    <source>
        <dbReference type="RuleBase" id="RU361169"/>
    </source>
</evidence>
<dbReference type="SUPFAM" id="SSF51126">
    <property type="entry name" value="Pectin lyase-like"/>
    <property type="match status" value="1"/>
</dbReference>
<dbReference type="KEGG" id="sus:Acid_1250"/>
<dbReference type="PANTHER" id="PTHR31339">
    <property type="entry name" value="PECTIN LYASE-RELATED"/>
    <property type="match status" value="1"/>
</dbReference>
<sequence length="446" mass="47720" precursor="true">MKSTCRVALVGLLAACAWSAEFDVKTFGAAGDGKKKDTAAIARAIDAAAKAGGGTVVVSPGRYLTGALTLKSNVTLDVEAGATLLGSPDPEDYPLRENVWGEKKEYSSLIYADGAVHITIRGRGTIDGQGQAWWKRMGWPDRRKIAPEQRTAAERAELAKLEYGRPHMIKLVRSKHVVIEGLHLINSASWTVNPLLCEFVRIDGITIENPVPSPNTDGINPESCRNVQILNSRIDVGDDCVTLKSGKDEAGRRVGRPDENITITNCVMLKGHGAVTIGSEMSGGVRNVVVSNCVFQGTDVGIRVKSQRGRGGIVEGFVVSNVVMQDVASAFTLTSFYAGTDKPGDLFPVGEGTPRLRDFRFSNITARGSKTAGQITGLKEMPIENITFTGVRIQAETGMKITNAKDVTFQDVIIEAAKGDAVSVVDSVGIELGRLKGRAATVRERP</sequence>
<evidence type="ECO:0000313" key="7">
    <source>
        <dbReference type="EMBL" id="ABJ82244.1"/>
    </source>
</evidence>
<evidence type="ECO:0000256" key="3">
    <source>
        <dbReference type="ARBA" id="ARBA00023295"/>
    </source>
</evidence>
<evidence type="ECO:0000256" key="1">
    <source>
        <dbReference type="ARBA" id="ARBA00008834"/>
    </source>
</evidence>
<name>Q029N2_SOLUE</name>
<dbReference type="InterPro" id="IPR011050">
    <property type="entry name" value="Pectin_lyase_fold/virulence"/>
</dbReference>
<keyword evidence="3 4" id="KW-0326">Glycosidase</keyword>
<comment type="similarity">
    <text evidence="1 4">Belongs to the glycosyl hydrolase 28 family.</text>
</comment>
<evidence type="ECO:0000256" key="5">
    <source>
        <dbReference type="SAM" id="SignalP"/>
    </source>
</evidence>
<dbReference type="AlphaFoldDB" id="Q029N2"/>
<dbReference type="InParanoid" id="Q029N2"/>
<dbReference type="PROSITE" id="PS00502">
    <property type="entry name" value="POLYGALACTURONASE"/>
    <property type="match status" value="1"/>
</dbReference>
<dbReference type="InterPro" id="IPR024535">
    <property type="entry name" value="RHGA/B-epi-like_pectate_lyase"/>
</dbReference>
<dbReference type="InterPro" id="IPR006626">
    <property type="entry name" value="PbH1"/>
</dbReference>
<dbReference type="CAZy" id="GH28">
    <property type="family name" value="Glycoside Hydrolase Family 28"/>
</dbReference>
<dbReference type="InterPro" id="IPR000743">
    <property type="entry name" value="Glyco_hydro_28"/>
</dbReference>
<dbReference type="InterPro" id="IPR012334">
    <property type="entry name" value="Pectin_lyas_fold"/>
</dbReference>
<dbReference type="GO" id="GO:0004650">
    <property type="term" value="F:polygalacturonase activity"/>
    <property type="evidence" value="ECO:0007669"/>
    <property type="project" value="InterPro"/>
</dbReference>
<dbReference type="InterPro" id="IPR051801">
    <property type="entry name" value="GH28_Enzymes"/>
</dbReference>
<feature type="chain" id="PRO_5004163473" evidence="5">
    <location>
        <begin position="20"/>
        <end position="446"/>
    </location>
</feature>
<dbReference type="OrthoDB" id="107371at2"/>
<dbReference type="SMART" id="SM00710">
    <property type="entry name" value="PbH1"/>
    <property type="match status" value="7"/>
</dbReference>
<gene>
    <name evidence="7" type="ordered locus">Acid_1250</name>
</gene>
<dbReference type="eggNOG" id="COG5434">
    <property type="taxonomic scope" value="Bacteria"/>
</dbReference>
<dbReference type="HOGENOM" id="CLU_016031_8_3_0"/>
<keyword evidence="2 4" id="KW-0378">Hydrolase</keyword>
<dbReference type="Gene3D" id="2.160.20.10">
    <property type="entry name" value="Single-stranded right-handed beta-helix, Pectin lyase-like"/>
    <property type="match status" value="1"/>
</dbReference>
<dbReference type="Pfam" id="PF00295">
    <property type="entry name" value="Glyco_hydro_28"/>
    <property type="match status" value="1"/>
</dbReference>
<keyword evidence="5" id="KW-0732">Signal</keyword>
<proteinExistence type="inferred from homology"/>
<protein>
    <submittedName>
        <fullName evidence="7">Glycoside hydrolase, family 28</fullName>
    </submittedName>
</protein>
<evidence type="ECO:0000259" key="6">
    <source>
        <dbReference type="Pfam" id="PF12708"/>
    </source>
</evidence>
<dbReference type="PANTHER" id="PTHR31339:SF9">
    <property type="entry name" value="PLASMIN AND FIBRONECTIN-BINDING PROTEIN A"/>
    <property type="match status" value="1"/>
</dbReference>
<reference evidence="7" key="1">
    <citation type="submission" date="2006-10" db="EMBL/GenBank/DDBJ databases">
        <title>Complete sequence of Solibacter usitatus Ellin6076.</title>
        <authorList>
            <consortium name="US DOE Joint Genome Institute"/>
            <person name="Copeland A."/>
            <person name="Lucas S."/>
            <person name="Lapidus A."/>
            <person name="Barry K."/>
            <person name="Detter J.C."/>
            <person name="Glavina del Rio T."/>
            <person name="Hammon N."/>
            <person name="Israni S."/>
            <person name="Dalin E."/>
            <person name="Tice H."/>
            <person name="Pitluck S."/>
            <person name="Thompson L.S."/>
            <person name="Brettin T."/>
            <person name="Bruce D."/>
            <person name="Han C."/>
            <person name="Tapia R."/>
            <person name="Gilna P."/>
            <person name="Schmutz J."/>
            <person name="Larimer F."/>
            <person name="Land M."/>
            <person name="Hauser L."/>
            <person name="Kyrpides N."/>
            <person name="Mikhailova N."/>
            <person name="Janssen P.H."/>
            <person name="Kuske C.R."/>
            <person name="Richardson P."/>
        </authorList>
    </citation>
    <scope>NUCLEOTIDE SEQUENCE</scope>
    <source>
        <strain evidence="7">Ellin6076</strain>
    </source>
</reference>
<accession>Q029N2</accession>
<dbReference type="Pfam" id="PF12708">
    <property type="entry name" value="Pect-lyase_RHGA_epim"/>
    <property type="match status" value="1"/>
</dbReference>
<feature type="signal peptide" evidence="5">
    <location>
        <begin position="1"/>
        <end position="19"/>
    </location>
</feature>